<comment type="function">
    <text evidence="9">Component of the Mediator complex, a coactivator involved in the regulated transcription of nearly all RNA polymerase II-dependent genes. Mediator functions as a bridge to convey information from gene-specific regulatory proteins to the basal RNA polymerase II transcription machinery. Mediator is recruited to promoters by direct interactions with regulatory proteins and serves as a scaffold for the assembly of a functional preinitiation complex with RNA polymerase II and the general transcription factors.</text>
</comment>
<dbReference type="InterPro" id="IPR009244">
    <property type="entry name" value="Mediatior_Med7"/>
</dbReference>
<evidence type="ECO:0000256" key="4">
    <source>
        <dbReference type="ARBA" id="ARBA00020631"/>
    </source>
</evidence>
<comment type="subunit">
    <text evidence="3 10">Component of the Mediator complex.</text>
</comment>
<keyword evidence="8 10" id="KW-0539">Nucleus</keyword>
<organism evidence="12 13">
    <name type="scientific">Oidiodendron maius (strain Zn)</name>
    <dbReference type="NCBI Taxonomy" id="913774"/>
    <lineage>
        <taxon>Eukaryota</taxon>
        <taxon>Fungi</taxon>
        <taxon>Dikarya</taxon>
        <taxon>Ascomycota</taxon>
        <taxon>Pezizomycotina</taxon>
        <taxon>Leotiomycetes</taxon>
        <taxon>Leotiomycetes incertae sedis</taxon>
        <taxon>Myxotrichaceae</taxon>
        <taxon>Oidiodendron</taxon>
    </lineage>
</organism>
<dbReference type="Proteomes" id="UP000054321">
    <property type="component" value="Unassembled WGS sequence"/>
</dbReference>
<dbReference type="PANTHER" id="PTHR21428">
    <property type="entry name" value="MEDIATOR OF RNA POLYMERASE II TRANSCRIPTION SUBUNIT 7"/>
    <property type="match status" value="1"/>
</dbReference>
<dbReference type="GO" id="GO:0070847">
    <property type="term" value="C:core mediator complex"/>
    <property type="evidence" value="ECO:0007669"/>
    <property type="project" value="TreeGrafter"/>
</dbReference>
<keyword evidence="7 10" id="KW-0804">Transcription</keyword>
<evidence type="ECO:0000313" key="12">
    <source>
        <dbReference type="EMBL" id="KIN01142.1"/>
    </source>
</evidence>
<evidence type="ECO:0000256" key="10">
    <source>
        <dbReference type="RuleBase" id="RU364060"/>
    </source>
</evidence>
<keyword evidence="6 10" id="KW-0010">Activator</keyword>
<evidence type="ECO:0000256" key="9">
    <source>
        <dbReference type="ARBA" id="ARBA00025687"/>
    </source>
</evidence>
<gene>
    <name evidence="12" type="ORF">OIDMADRAFT_41784</name>
</gene>
<accession>A0A0C3HFR7</accession>
<reference evidence="12 13" key="1">
    <citation type="submission" date="2014-04" db="EMBL/GenBank/DDBJ databases">
        <authorList>
            <consortium name="DOE Joint Genome Institute"/>
            <person name="Kuo A."/>
            <person name="Martino E."/>
            <person name="Perotto S."/>
            <person name="Kohler A."/>
            <person name="Nagy L.G."/>
            <person name="Floudas D."/>
            <person name="Copeland A."/>
            <person name="Barry K.W."/>
            <person name="Cichocki N."/>
            <person name="Veneault-Fourrey C."/>
            <person name="LaButti K."/>
            <person name="Lindquist E.A."/>
            <person name="Lipzen A."/>
            <person name="Lundell T."/>
            <person name="Morin E."/>
            <person name="Murat C."/>
            <person name="Sun H."/>
            <person name="Tunlid A."/>
            <person name="Henrissat B."/>
            <person name="Grigoriev I.V."/>
            <person name="Hibbett D.S."/>
            <person name="Martin F."/>
            <person name="Nordberg H.P."/>
            <person name="Cantor M.N."/>
            <person name="Hua S.X."/>
        </authorList>
    </citation>
    <scope>NUCLEOTIDE SEQUENCE [LARGE SCALE GENOMIC DNA]</scope>
    <source>
        <strain evidence="12 13">Zn</strain>
    </source>
</reference>
<dbReference type="GO" id="GO:0016592">
    <property type="term" value="C:mediator complex"/>
    <property type="evidence" value="ECO:0007669"/>
    <property type="project" value="InterPro"/>
</dbReference>
<comment type="subcellular location">
    <subcellularLocation>
        <location evidence="1 10">Nucleus</location>
    </subcellularLocation>
</comment>
<dbReference type="EMBL" id="KN832876">
    <property type="protein sequence ID" value="KIN01142.1"/>
    <property type="molecule type" value="Genomic_DNA"/>
</dbReference>
<evidence type="ECO:0000256" key="2">
    <source>
        <dbReference type="ARBA" id="ARBA00009994"/>
    </source>
</evidence>
<sequence>MAEQPQANALASLFPTPPPFWQSFTAKNVARIEELRAAQAGPEHTSHATATSLPIRLLELPTELRLLQPPEPPKDGIYRCFGDTYNLNEELPSLEEQGIPQVYTPPATPTGSGKHFDRALILKRLAKSLLLNFLELVGIMSVNPEQYAEKVQDLRNLFINFHHLLNEYRPHQARESLILMMQDQLDRSKAETEGILKMKAQVESVLEELGKKGLVEKEQNEPLMLEDGGKEDEDLSSDVWTELRKEFG</sequence>
<evidence type="ECO:0000256" key="7">
    <source>
        <dbReference type="ARBA" id="ARBA00023163"/>
    </source>
</evidence>
<dbReference type="OrthoDB" id="10253553at2759"/>
<dbReference type="Pfam" id="PF05983">
    <property type="entry name" value="Med7"/>
    <property type="match status" value="1"/>
</dbReference>
<proteinExistence type="inferred from homology"/>
<evidence type="ECO:0000256" key="1">
    <source>
        <dbReference type="ARBA" id="ARBA00004123"/>
    </source>
</evidence>
<dbReference type="STRING" id="913774.A0A0C3HFR7"/>
<feature type="region of interest" description="Disordered" evidence="11">
    <location>
        <begin position="217"/>
        <end position="237"/>
    </location>
</feature>
<evidence type="ECO:0000256" key="5">
    <source>
        <dbReference type="ARBA" id="ARBA00023015"/>
    </source>
</evidence>
<dbReference type="Gene3D" id="6.10.140.1520">
    <property type="match status" value="1"/>
</dbReference>
<keyword evidence="5 10" id="KW-0805">Transcription regulation</keyword>
<dbReference type="Gene3D" id="6.10.140.200">
    <property type="match status" value="1"/>
</dbReference>
<evidence type="ECO:0000256" key="11">
    <source>
        <dbReference type="SAM" id="MobiDB-lite"/>
    </source>
</evidence>
<dbReference type="HOGENOM" id="CLU_065214_0_0_1"/>
<dbReference type="GO" id="GO:0003712">
    <property type="term" value="F:transcription coregulator activity"/>
    <property type="evidence" value="ECO:0007669"/>
    <property type="project" value="InterPro"/>
</dbReference>
<dbReference type="InterPro" id="IPR044888">
    <property type="entry name" value="Mediatior_Med7_sf"/>
</dbReference>
<evidence type="ECO:0000256" key="8">
    <source>
        <dbReference type="ARBA" id="ARBA00023242"/>
    </source>
</evidence>
<evidence type="ECO:0000313" key="13">
    <source>
        <dbReference type="Proteomes" id="UP000054321"/>
    </source>
</evidence>
<evidence type="ECO:0000256" key="6">
    <source>
        <dbReference type="ARBA" id="ARBA00023159"/>
    </source>
</evidence>
<reference evidence="13" key="2">
    <citation type="submission" date="2015-01" db="EMBL/GenBank/DDBJ databases">
        <title>Evolutionary Origins and Diversification of the Mycorrhizal Mutualists.</title>
        <authorList>
            <consortium name="DOE Joint Genome Institute"/>
            <consortium name="Mycorrhizal Genomics Consortium"/>
            <person name="Kohler A."/>
            <person name="Kuo A."/>
            <person name="Nagy L.G."/>
            <person name="Floudas D."/>
            <person name="Copeland A."/>
            <person name="Barry K.W."/>
            <person name="Cichocki N."/>
            <person name="Veneault-Fourrey C."/>
            <person name="LaButti K."/>
            <person name="Lindquist E.A."/>
            <person name="Lipzen A."/>
            <person name="Lundell T."/>
            <person name="Morin E."/>
            <person name="Murat C."/>
            <person name="Riley R."/>
            <person name="Ohm R."/>
            <person name="Sun H."/>
            <person name="Tunlid A."/>
            <person name="Henrissat B."/>
            <person name="Grigoriev I.V."/>
            <person name="Hibbett D.S."/>
            <person name="Martin F."/>
        </authorList>
    </citation>
    <scope>NUCLEOTIDE SEQUENCE [LARGE SCALE GENOMIC DNA]</scope>
    <source>
        <strain evidence="13">Zn</strain>
    </source>
</reference>
<dbReference type="FunCoup" id="A0A0C3HFR7">
    <property type="interactions" value="748"/>
</dbReference>
<dbReference type="InParanoid" id="A0A0C3HFR7"/>
<protein>
    <recommendedName>
        <fullName evidence="4 10">Mediator of RNA polymerase II transcription subunit 7</fullName>
    </recommendedName>
</protein>
<comment type="similarity">
    <text evidence="2 10">Belongs to the Mediator complex subunit 7 family.</text>
</comment>
<dbReference type="PANTHER" id="PTHR21428:SF11">
    <property type="entry name" value="MEDIATOR OF RNA POLYMERASE II TRANSCRIPTION SUBUNIT 7"/>
    <property type="match status" value="1"/>
</dbReference>
<dbReference type="GO" id="GO:0006357">
    <property type="term" value="P:regulation of transcription by RNA polymerase II"/>
    <property type="evidence" value="ECO:0007669"/>
    <property type="project" value="InterPro"/>
</dbReference>
<evidence type="ECO:0000256" key="3">
    <source>
        <dbReference type="ARBA" id="ARBA00011837"/>
    </source>
</evidence>
<dbReference type="SUPFAM" id="SSF140718">
    <property type="entry name" value="Mediator hinge subcomplex-like"/>
    <property type="match status" value="1"/>
</dbReference>
<dbReference type="AlphaFoldDB" id="A0A0C3HFR7"/>
<dbReference type="InterPro" id="IPR037212">
    <property type="entry name" value="Med7/Med21-like"/>
</dbReference>
<keyword evidence="13" id="KW-1185">Reference proteome</keyword>
<name>A0A0C3HFR7_OIDMZ</name>